<reference evidence="1" key="1">
    <citation type="journal article" date="2023" name="GigaByte">
        <title>Genome assembly of the bearded iris, Iris pallida Lam.</title>
        <authorList>
            <person name="Bruccoleri R.E."/>
            <person name="Oakeley E.J."/>
            <person name="Faust A.M.E."/>
            <person name="Altorfer M."/>
            <person name="Dessus-Babus S."/>
            <person name="Burckhardt D."/>
            <person name="Oertli M."/>
            <person name="Naumann U."/>
            <person name="Petersen F."/>
            <person name="Wong J."/>
        </authorList>
    </citation>
    <scope>NUCLEOTIDE SEQUENCE</scope>
    <source>
        <strain evidence="1">GSM-AAB239-AS_SAM_17_03QT</strain>
    </source>
</reference>
<comment type="caution">
    <text evidence="1">The sequence shown here is derived from an EMBL/GenBank/DDBJ whole genome shotgun (WGS) entry which is preliminary data.</text>
</comment>
<gene>
    <name evidence="1" type="ORF">M6B38_253000</name>
</gene>
<accession>A0AAX6II70</accession>
<evidence type="ECO:0000313" key="2">
    <source>
        <dbReference type="Proteomes" id="UP001140949"/>
    </source>
</evidence>
<sequence length="69" mass="7886">MPVPPKIFYFTPFSFKSHQKNFLYRSPPSSRPTNPFTSSHLVHSMAELLLYPEPETTIDGVAEERGFQG</sequence>
<reference evidence="1" key="2">
    <citation type="submission" date="2023-04" db="EMBL/GenBank/DDBJ databases">
        <authorList>
            <person name="Bruccoleri R.E."/>
            <person name="Oakeley E.J."/>
            <person name="Faust A.-M."/>
            <person name="Dessus-Babus S."/>
            <person name="Altorfer M."/>
            <person name="Burckhardt D."/>
            <person name="Oertli M."/>
            <person name="Naumann U."/>
            <person name="Petersen F."/>
            <person name="Wong J."/>
        </authorList>
    </citation>
    <scope>NUCLEOTIDE SEQUENCE</scope>
    <source>
        <strain evidence="1">GSM-AAB239-AS_SAM_17_03QT</strain>
        <tissue evidence="1">Leaf</tissue>
    </source>
</reference>
<dbReference type="Proteomes" id="UP001140949">
    <property type="component" value="Unassembled WGS sequence"/>
</dbReference>
<dbReference type="AlphaFoldDB" id="A0AAX6II70"/>
<evidence type="ECO:0000313" key="1">
    <source>
        <dbReference type="EMBL" id="KAJ6852922.1"/>
    </source>
</evidence>
<keyword evidence="2" id="KW-1185">Reference proteome</keyword>
<organism evidence="1 2">
    <name type="scientific">Iris pallida</name>
    <name type="common">Sweet iris</name>
    <dbReference type="NCBI Taxonomy" id="29817"/>
    <lineage>
        <taxon>Eukaryota</taxon>
        <taxon>Viridiplantae</taxon>
        <taxon>Streptophyta</taxon>
        <taxon>Embryophyta</taxon>
        <taxon>Tracheophyta</taxon>
        <taxon>Spermatophyta</taxon>
        <taxon>Magnoliopsida</taxon>
        <taxon>Liliopsida</taxon>
        <taxon>Asparagales</taxon>
        <taxon>Iridaceae</taxon>
        <taxon>Iridoideae</taxon>
        <taxon>Irideae</taxon>
        <taxon>Iris</taxon>
    </lineage>
</organism>
<proteinExistence type="predicted"/>
<dbReference type="EMBL" id="JANAVB010001399">
    <property type="protein sequence ID" value="KAJ6852922.1"/>
    <property type="molecule type" value="Genomic_DNA"/>
</dbReference>
<protein>
    <submittedName>
        <fullName evidence="1">Uncharacterized protein</fullName>
    </submittedName>
</protein>
<name>A0AAX6II70_IRIPA</name>